<proteinExistence type="predicted"/>
<gene>
    <name evidence="1" type="ORF">UA74_17785</name>
</gene>
<dbReference type="EMBL" id="CP016076">
    <property type="protein sequence ID" value="APU15585.1"/>
    <property type="molecule type" value="Genomic_DNA"/>
</dbReference>
<dbReference type="Proteomes" id="UP000185511">
    <property type="component" value="Chromosome"/>
</dbReference>
<organism evidence="1 2">
    <name type="scientific">Actinoalloteichus fjordicus</name>
    <dbReference type="NCBI Taxonomy" id="1612552"/>
    <lineage>
        <taxon>Bacteria</taxon>
        <taxon>Bacillati</taxon>
        <taxon>Actinomycetota</taxon>
        <taxon>Actinomycetes</taxon>
        <taxon>Pseudonocardiales</taxon>
        <taxon>Pseudonocardiaceae</taxon>
        <taxon>Actinoalloteichus</taxon>
    </lineage>
</organism>
<sequence length="87" mass="9470">MRWFGGSSNPTAPVRTPNDGTAWLHSAGCWSVGHWPGYEFRTTRSRSRTVAVIGPCGVTRADMAQLGHTASRMTWRGAGRGATPPWK</sequence>
<reference evidence="2" key="1">
    <citation type="submission" date="2016-06" db="EMBL/GenBank/DDBJ databases">
        <title>Complete genome sequence of Actinoalloteichus fjordicus DSM 46855 (=ADI127-17), type strain of the new species Actinoalloteichus fjordicus.</title>
        <authorList>
            <person name="Ruckert C."/>
            <person name="Nouioui I."/>
            <person name="Willmese J."/>
            <person name="van Wezel G."/>
            <person name="Klenk H.-P."/>
            <person name="Kalinowski J."/>
            <person name="Zotchev S.B."/>
        </authorList>
    </citation>
    <scope>NUCLEOTIDE SEQUENCE [LARGE SCALE GENOMIC DNA]</scope>
    <source>
        <strain evidence="2">ADI127-7</strain>
    </source>
</reference>
<evidence type="ECO:0000313" key="1">
    <source>
        <dbReference type="EMBL" id="APU15585.1"/>
    </source>
</evidence>
<keyword evidence="2" id="KW-1185">Reference proteome</keyword>
<accession>A0AAC9LEW6</accession>
<dbReference type="AlphaFoldDB" id="A0AAC9LEW6"/>
<evidence type="ECO:0000313" key="2">
    <source>
        <dbReference type="Proteomes" id="UP000185511"/>
    </source>
</evidence>
<protein>
    <submittedName>
        <fullName evidence="1">Uncharacterized protein</fullName>
    </submittedName>
</protein>
<name>A0AAC9LEW6_9PSEU</name>
<dbReference type="KEGG" id="acad:UA74_17785"/>